<sequence>MEKEQLKFVIDSRCFRGSCITSMSDGIHCDYDGSTLEELKKQENNPFLIAVTRNTIYKKSRIYDKSLCRPFHEITEEDYYNYMNELPPVRLKHHSFFLGEPYHGSLYMFCFTIGKRFFRGLRPVMTPQTELERQMNEHYRNITFKGKITKGKAERITGKDKQEIITIPYSFTDKENRERFICNMVTGQNGGGDIRKARKDMANILISLRRHHFLYFSGYGSHDDMETFLDEVEKKRYTIVANGAFFQFPLCRDSVSFIGTVKETGETFFYRIYDRELFLNVLHRLRTVKRENTI</sequence>
<evidence type="ECO:0000313" key="2">
    <source>
        <dbReference type="Proteomes" id="UP000434604"/>
    </source>
</evidence>
<dbReference type="AlphaFoldDB" id="A0A7J5PWA4"/>
<comment type="caution">
    <text evidence="1">The sequence shown here is derived from an EMBL/GenBank/DDBJ whole genome shotgun (WGS) entry which is preliminary data.</text>
</comment>
<reference evidence="1 2" key="1">
    <citation type="journal article" date="2019" name="Nat. Med.">
        <title>A library of human gut bacterial isolates paired with longitudinal multiomics data enables mechanistic microbiome research.</title>
        <authorList>
            <person name="Poyet M."/>
            <person name="Groussin M."/>
            <person name="Gibbons S.M."/>
            <person name="Avila-Pacheco J."/>
            <person name="Jiang X."/>
            <person name="Kearney S.M."/>
            <person name="Perrotta A.R."/>
            <person name="Berdy B."/>
            <person name="Zhao S."/>
            <person name="Lieberman T.D."/>
            <person name="Swanson P.K."/>
            <person name="Smith M."/>
            <person name="Roesemann S."/>
            <person name="Alexander J.E."/>
            <person name="Rich S.A."/>
            <person name="Livny J."/>
            <person name="Vlamakis H."/>
            <person name="Clish C."/>
            <person name="Bullock K."/>
            <person name="Deik A."/>
            <person name="Scott J."/>
            <person name="Pierce K.A."/>
            <person name="Xavier R.J."/>
            <person name="Alm E.J."/>
        </authorList>
    </citation>
    <scope>NUCLEOTIDE SEQUENCE [LARGE SCALE GENOMIC DNA]</scope>
    <source>
        <strain evidence="1 2">BIOML-A58</strain>
    </source>
</reference>
<name>A0A7J5PWA4_9BACE</name>
<accession>A0A7J5PWA4</accession>
<dbReference type="RefSeq" id="WP_151934738.1">
    <property type="nucleotide sequence ID" value="NZ_JBCHGU010000024.1"/>
</dbReference>
<gene>
    <name evidence="1" type="ORF">GA398_11840</name>
</gene>
<protein>
    <submittedName>
        <fullName evidence="1">Uncharacterized protein</fullName>
    </submittedName>
</protein>
<dbReference type="Proteomes" id="UP000434604">
    <property type="component" value="Unassembled WGS sequence"/>
</dbReference>
<organism evidence="1 2">
    <name type="scientific">Bacteroides xylanisolvens</name>
    <dbReference type="NCBI Taxonomy" id="371601"/>
    <lineage>
        <taxon>Bacteria</taxon>
        <taxon>Pseudomonadati</taxon>
        <taxon>Bacteroidota</taxon>
        <taxon>Bacteroidia</taxon>
        <taxon>Bacteroidales</taxon>
        <taxon>Bacteroidaceae</taxon>
        <taxon>Bacteroides</taxon>
    </lineage>
</organism>
<proteinExistence type="predicted"/>
<evidence type="ECO:0000313" key="1">
    <source>
        <dbReference type="EMBL" id="KAB6147310.1"/>
    </source>
</evidence>
<dbReference type="EMBL" id="WDED01000016">
    <property type="protein sequence ID" value="KAB6147310.1"/>
    <property type="molecule type" value="Genomic_DNA"/>
</dbReference>